<protein>
    <submittedName>
        <fullName evidence="2">Uncharacterized protein</fullName>
    </submittedName>
</protein>
<dbReference type="GO" id="GO:0140673">
    <property type="term" value="P:transcription elongation-coupled chromatin remodeling"/>
    <property type="evidence" value="ECO:0007669"/>
    <property type="project" value="InterPro"/>
</dbReference>
<dbReference type="GO" id="GO:0008023">
    <property type="term" value="C:transcription elongation factor complex"/>
    <property type="evidence" value="ECO:0007669"/>
    <property type="project" value="TreeGrafter"/>
</dbReference>
<dbReference type="InterPro" id="IPR017072">
    <property type="entry name" value="TF_Spt6"/>
</dbReference>
<sequence>MEDYDEAIRKLESEMKSNKPSESDMLEFPSTLNDEDSEDAGDNGEGEKKNNASDDEGSQLVKDNVGIELKQNMKYLTLDDGESDDDKVASKKVAFAAEDGREAIAREILEDVEEDDERVQKGYRRPQLDLEINDRVCKILDPRDLDRVYHSQVDERVHETSAPERFQLRHVSVQRIDFASPNYAEQFQALSDEAGFIYCSAFKDEPGLKSPPVMPEIVKTLKLIRESPFKVSFIAFCRKECIDKDLSFKDLWTIYSLNEKWATLQHRKCSHALLQKLNDFLESVCASDPGNPMSKHTASLIKLISHTRGAEFNVRLNHLLYYAKFVVPMKVWFKNQRTKELAEGKSKGSSENAKEDLDSASLENTALVTLSIDPTTGRPSRLRQACATASYEVANRVGVGGLVQRFGLSVTQFAENVHDQYLRYDVDRRPMLPTDTATDVLCPQLLYSSLALAAARHMLAFQISRELFVRRMMRQMFQLQAVMSVRSTASGTKEINEPDQLSAVKYLTNKPVTDRGYVLFLHIHNASRKKLLAYETHVSNEQIRGLSLNELQQFFIKTSLAGWYKHQMNSVVLY</sequence>
<dbReference type="Proteomes" id="UP001497525">
    <property type="component" value="Unassembled WGS sequence"/>
</dbReference>
<comment type="caution">
    <text evidence="2">The sequence shown here is derived from an EMBL/GenBank/DDBJ whole genome shotgun (WGS) entry which is preliminary data.</text>
</comment>
<proteinExistence type="predicted"/>
<accession>A0AAV2TZV8</accession>
<dbReference type="GO" id="GO:0034728">
    <property type="term" value="P:nucleosome organization"/>
    <property type="evidence" value="ECO:0007669"/>
    <property type="project" value="TreeGrafter"/>
</dbReference>
<reference evidence="2" key="1">
    <citation type="submission" date="2024-06" db="EMBL/GenBank/DDBJ databases">
        <authorList>
            <person name="Liu X."/>
            <person name="Lenzi L."/>
            <person name="Haldenby T S."/>
            <person name="Uol C."/>
        </authorList>
    </citation>
    <scope>NUCLEOTIDE SEQUENCE</scope>
</reference>
<dbReference type="InterPro" id="IPR023319">
    <property type="entry name" value="Tex-like_HTH_dom_sf"/>
</dbReference>
<feature type="compositionally biased region" description="Basic and acidic residues" evidence="1">
    <location>
        <begin position="1"/>
        <end position="22"/>
    </location>
</feature>
<dbReference type="SUPFAM" id="SSF158832">
    <property type="entry name" value="Tex N-terminal region-like"/>
    <property type="match status" value="1"/>
</dbReference>
<feature type="region of interest" description="Disordered" evidence="1">
    <location>
        <begin position="1"/>
        <end position="64"/>
    </location>
</feature>
<dbReference type="Gene3D" id="1.10.3500.10">
    <property type="entry name" value="Tex N-terminal region-like"/>
    <property type="match status" value="1"/>
</dbReference>
<gene>
    <name evidence="2" type="ORF">CDAUBV1_LOCUS17213</name>
</gene>
<organism evidence="2 3">
    <name type="scientific">Calicophoron daubneyi</name>
    <name type="common">Rumen fluke</name>
    <name type="synonym">Paramphistomum daubneyi</name>
    <dbReference type="NCBI Taxonomy" id="300641"/>
    <lineage>
        <taxon>Eukaryota</taxon>
        <taxon>Metazoa</taxon>
        <taxon>Spiralia</taxon>
        <taxon>Lophotrochozoa</taxon>
        <taxon>Platyhelminthes</taxon>
        <taxon>Trematoda</taxon>
        <taxon>Digenea</taxon>
        <taxon>Plagiorchiida</taxon>
        <taxon>Pronocephalata</taxon>
        <taxon>Paramphistomoidea</taxon>
        <taxon>Paramphistomidae</taxon>
        <taxon>Calicophoron</taxon>
    </lineage>
</organism>
<dbReference type="PANTHER" id="PTHR10145:SF6">
    <property type="entry name" value="TRANSCRIPTION ELONGATION FACTOR SPT6"/>
    <property type="match status" value="1"/>
</dbReference>
<dbReference type="EMBL" id="CAXLJL010000933">
    <property type="protein sequence ID" value="CAL5141920.1"/>
    <property type="molecule type" value="Genomic_DNA"/>
</dbReference>
<dbReference type="Gene3D" id="1.10.10.650">
    <property type="entry name" value="RuvA domain 2-like"/>
    <property type="match status" value="1"/>
</dbReference>
<dbReference type="GO" id="GO:0031491">
    <property type="term" value="F:nucleosome binding"/>
    <property type="evidence" value="ECO:0007669"/>
    <property type="project" value="TreeGrafter"/>
</dbReference>
<dbReference type="GO" id="GO:0042393">
    <property type="term" value="F:histone binding"/>
    <property type="evidence" value="ECO:0007669"/>
    <property type="project" value="TreeGrafter"/>
</dbReference>
<dbReference type="AlphaFoldDB" id="A0AAV2TZV8"/>
<name>A0AAV2TZV8_CALDB</name>
<evidence type="ECO:0000256" key="1">
    <source>
        <dbReference type="SAM" id="MobiDB-lite"/>
    </source>
</evidence>
<dbReference type="PANTHER" id="PTHR10145">
    <property type="entry name" value="TRANSCRIPTION ELONGATION FACTOR SPT6"/>
    <property type="match status" value="1"/>
</dbReference>
<feature type="compositionally biased region" description="Acidic residues" evidence="1">
    <location>
        <begin position="33"/>
        <end position="44"/>
    </location>
</feature>
<evidence type="ECO:0000313" key="3">
    <source>
        <dbReference type="Proteomes" id="UP001497525"/>
    </source>
</evidence>
<dbReference type="InterPro" id="IPR023323">
    <property type="entry name" value="Tex-like_dom_sf"/>
</dbReference>
<evidence type="ECO:0000313" key="2">
    <source>
        <dbReference type="EMBL" id="CAL5141920.1"/>
    </source>
</evidence>